<feature type="region of interest" description="Disordered" evidence="1">
    <location>
        <begin position="171"/>
        <end position="209"/>
    </location>
</feature>
<dbReference type="Proteomes" id="UP001049176">
    <property type="component" value="Chromosome 3"/>
</dbReference>
<feature type="compositionally biased region" description="Low complexity" evidence="1">
    <location>
        <begin position="260"/>
        <end position="269"/>
    </location>
</feature>
<accession>A0A9P7UW69</accession>
<feature type="compositionally biased region" description="Polar residues" evidence="1">
    <location>
        <begin position="176"/>
        <end position="201"/>
    </location>
</feature>
<feature type="compositionally biased region" description="Polar residues" evidence="1">
    <location>
        <begin position="98"/>
        <end position="112"/>
    </location>
</feature>
<dbReference type="EMBL" id="CM032183">
    <property type="protein sequence ID" value="KAG7094744.1"/>
    <property type="molecule type" value="Genomic_DNA"/>
</dbReference>
<evidence type="ECO:0000313" key="3">
    <source>
        <dbReference type="Proteomes" id="UP001049176"/>
    </source>
</evidence>
<evidence type="ECO:0000313" key="2">
    <source>
        <dbReference type="EMBL" id="KAG7094744.1"/>
    </source>
</evidence>
<dbReference type="KEGG" id="more:E1B28_005561"/>
<keyword evidence="3" id="KW-1185">Reference proteome</keyword>
<dbReference type="RefSeq" id="XP_043011214.1">
    <property type="nucleotide sequence ID" value="XM_043150129.1"/>
</dbReference>
<feature type="region of interest" description="Disordered" evidence="1">
    <location>
        <begin position="485"/>
        <end position="509"/>
    </location>
</feature>
<feature type="region of interest" description="Disordered" evidence="1">
    <location>
        <begin position="85"/>
        <end position="115"/>
    </location>
</feature>
<sequence>MRDQVCVSLTSSTTMPPSFSNGTSYMRSISFKNSSMARTQAVSTPCTPHYSNQHWLSTFRQGLDEIDELEEEITGDTGYIQEGQSESLSSQGLPATGPRSSSPLPTTMNSDFSAGDPLSSSTSLCSSLCYSDALDSPIDAGDVDMVFLEQLQVRLAVVARSRERQYIKCGNDPSEVASSTSTKYPKCSNRSTLATRASSQGHLVPGVSDDQGDLQVVINAWQTTKKRTRSISSQSHEDGSSEWRYPLLPPQPKRPRLSKSSHSSSTDSFISRESRPSFNQNMDEKENEGFASTTATMRRALSLRSHDTLNDVSSANSMKHKEIIEKESIPVDWVPTVPCSPSPAKPPRCLPPPRRPLQTLVKAVKNEGARVMVNADSDTDTDTDIDSKGPRQPHDKPIALGPVPIIAPPFGRAPALPLSMANLAKKRIERFRERERELRIADDLVDLVDHGKALSWENFGVDQNFGEEMVKWILQVLPFQVPSPLPSLSSRSSSRSSVTSSAKSSFSSTSLSPLMCLSTQLSSSSSSLKSLRPPRENKTPYKKGIDNLIHQLRTCPETRFMGAYMLMRFFWCLSVKKEGNGHLSQAAPPKGRDSQSENDGMTLSAALGVEKERLVQVMWDIVVGCLAISVKMHRDFLPPLFPVYSQVFEDMAPHAKRTRGAGMDYDQFEGAQRLILFALKYNLGASPQALLYEVWESGTIRDMLLHAQCGPDEGDVLRWWGAVQRETWRILYKVVIDPCVLFFPLSVLTGCALLLALEDVLVFERYALEVEWWCELEFRQQRQQGKGEMGKEERRRRRQAKTECEGVVEDIKEMFGIGDSVCRECVVWLKKLYVD</sequence>
<name>A0A9P7UW69_9AGAR</name>
<dbReference type="OrthoDB" id="3250555at2759"/>
<comment type="caution">
    <text evidence="2">The sequence shown here is derived from an EMBL/GenBank/DDBJ whole genome shotgun (WGS) entry which is preliminary data.</text>
</comment>
<feature type="region of interest" description="Disordered" evidence="1">
    <location>
        <begin position="225"/>
        <end position="283"/>
    </location>
</feature>
<reference evidence="2" key="1">
    <citation type="journal article" date="2021" name="Genome Biol. Evol.">
        <title>The assembled and annotated genome of the fairy-ring fungus Marasmius oreades.</title>
        <authorList>
            <person name="Hiltunen M."/>
            <person name="Ament-Velasquez S.L."/>
            <person name="Johannesson H."/>
        </authorList>
    </citation>
    <scope>NUCLEOTIDE SEQUENCE</scope>
    <source>
        <strain evidence="2">03SP1</strain>
    </source>
</reference>
<dbReference type="AlphaFoldDB" id="A0A9P7UW69"/>
<organism evidence="2 3">
    <name type="scientific">Marasmius oreades</name>
    <name type="common">fairy-ring Marasmius</name>
    <dbReference type="NCBI Taxonomy" id="181124"/>
    <lineage>
        <taxon>Eukaryota</taxon>
        <taxon>Fungi</taxon>
        <taxon>Dikarya</taxon>
        <taxon>Basidiomycota</taxon>
        <taxon>Agaricomycotina</taxon>
        <taxon>Agaricomycetes</taxon>
        <taxon>Agaricomycetidae</taxon>
        <taxon>Agaricales</taxon>
        <taxon>Marasmiineae</taxon>
        <taxon>Marasmiaceae</taxon>
        <taxon>Marasmius</taxon>
    </lineage>
</organism>
<dbReference type="GeneID" id="66074637"/>
<protein>
    <submittedName>
        <fullName evidence="2">Uncharacterized protein</fullName>
    </submittedName>
</protein>
<proteinExistence type="predicted"/>
<gene>
    <name evidence="2" type="ORF">E1B28_005561</name>
</gene>
<feature type="region of interest" description="Disordered" evidence="1">
    <location>
        <begin position="375"/>
        <end position="400"/>
    </location>
</feature>
<feature type="compositionally biased region" description="Basic and acidic residues" evidence="1">
    <location>
        <begin position="385"/>
        <end position="397"/>
    </location>
</feature>
<evidence type="ECO:0000256" key="1">
    <source>
        <dbReference type="SAM" id="MobiDB-lite"/>
    </source>
</evidence>